<evidence type="ECO:0000256" key="10">
    <source>
        <dbReference type="ARBA" id="ARBA00022692"/>
    </source>
</evidence>
<dbReference type="GO" id="GO:0006355">
    <property type="term" value="P:regulation of DNA-templated transcription"/>
    <property type="evidence" value="ECO:0007669"/>
    <property type="project" value="InterPro"/>
</dbReference>
<evidence type="ECO:0000256" key="6">
    <source>
        <dbReference type="ARBA" id="ARBA00022475"/>
    </source>
</evidence>
<dbReference type="PANTHER" id="PTHR45453">
    <property type="entry name" value="PHOSPHATE REGULON SENSOR PROTEIN PHOR"/>
    <property type="match status" value="1"/>
</dbReference>
<dbReference type="RefSeq" id="WP_087112748.1">
    <property type="nucleotide sequence ID" value="NZ_CBCSCN010000013.1"/>
</dbReference>
<dbReference type="PROSITE" id="PS50112">
    <property type="entry name" value="PAS"/>
    <property type="match status" value="1"/>
</dbReference>
<evidence type="ECO:0000256" key="17">
    <source>
        <dbReference type="ARBA" id="ARBA00025207"/>
    </source>
</evidence>
<keyword evidence="14 18" id="KW-1133">Transmembrane helix</keyword>
<evidence type="ECO:0000256" key="5">
    <source>
        <dbReference type="ARBA" id="ARBA00022448"/>
    </source>
</evidence>
<dbReference type="GO" id="GO:0000155">
    <property type="term" value="F:phosphorelay sensor kinase activity"/>
    <property type="evidence" value="ECO:0007669"/>
    <property type="project" value="InterPro"/>
</dbReference>
<dbReference type="Pfam" id="PF02518">
    <property type="entry name" value="HATPase_c"/>
    <property type="match status" value="1"/>
</dbReference>
<dbReference type="GO" id="GO:0016036">
    <property type="term" value="P:cellular response to phosphate starvation"/>
    <property type="evidence" value="ECO:0007669"/>
    <property type="project" value="TreeGrafter"/>
</dbReference>
<evidence type="ECO:0000256" key="15">
    <source>
        <dbReference type="ARBA" id="ARBA00023012"/>
    </source>
</evidence>
<dbReference type="SUPFAM" id="SSF47384">
    <property type="entry name" value="Homodimeric domain of signal transducing histidine kinase"/>
    <property type="match status" value="1"/>
</dbReference>
<feature type="domain" description="PAS" evidence="20">
    <location>
        <begin position="92"/>
        <end position="153"/>
    </location>
</feature>
<dbReference type="EMBL" id="FWPT01000011">
    <property type="protein sequence ID" value="SMA50317.1"/>
    <property type="molecule type" value="Genomic_DNA"/>
</dbReference>
<dbReference type="PRINTS" id="PR00344">
    <property type="entry name" value="BCTRLSENSOR"/>
</dbReference>
<keyword evidence="11" id="KW-0547">Nucleotide-binding</keyword>
<feature type="transmembrane region" description="Helical" evidence="18">
    <location>
        <begin position="12"/>
        <end position="44"/>
    </location>
</feature>
<evidence type="ECO:0000256" key="3">
    <source>
        <dbReference type="ARBA" id="ARBA00012438"/>
    </source>
</evidence>
<dbReference type="GO" id="GO:0004721">
    <property type="term" value="F:phosphoprotein phosphatase activity"/>
    <property type="evidence" value="ECO:0007669"/>
    <property type="project" value="InterPro"/>
</dbReference>
<dbReference type="InterPro" id="IPR035965">
    <property type="entry name" value="PAS-like_dom_sf"/>
</dbReference>
<evidence type="ECO:0000256" key="11">
    <source>
        <dbReference type="ARBA" id="ARBA00022741"/>
    </source>
</evidence>
<keyword evidence="9 21" id="KW-0808">Transferase</keyword>
<dbReference type="InterPro" id="IPR005467">
    <property type="entry name" value="His_kinase_dom"/>
</dbReference>
<dbReference type="FunFam" id="1.10.287.130:FF:000001">
    <property type="entry name" value="Two-component sensor histidine kinase"/>
    <property type="match status" value="1"/>
</dbReference>
<evidence type="ECO:0000256" key="4">
    <source>
        <dbReference type="ARBA" id="ARBA00019665"/>
    </source>
</evidence>
<feature type="domain" description="Histidine kinase" evidence="19">
    <location>
        <begin position="215"/>
        <end position="436"/>
    </location>
</feature>
<keyword evidence="7" id="KW-0597">Phosphoprotein</keyword>
<comment type="function">
    <text evidence="17">Member of the two-component regulatory system PhoR/PhoB involved in the phosphate regulon genes expression. PhoR may function as a membrane-associated protein kinase that phosphorylates PhoB in response to environmental signals.</text>
</comment>
<proteinExistence type="predicted"/>
<dbReference type="InterPro" id="IPR036097">
    <property type="entry name" value="HisK_dim/P_sf"/>
</dbReference>
<dbReference type="InterPro" id="IPR021766">
    <property type="entry name" value="PhoR_N"/>
</dbReference>
<evidence type="ECO:0000256" key="12">
    <source>
        <dbReference type="ARBA" id="ARBA00022777"/>
    </source>
</evidence>
<dbReference type="FunFam" id="3.30.565.10:FF:000006">
    <property type="entry name" value="Sensor histidine kinase WalK"/>
    <property type="match status" value="1"/>
</dbReference>
<dbReference type="InterPro" id="IPR003594">
    <property type="entry name" value="HATPase_dom"/>
</dbReference>
<dbReference type="GO" id="GO:0005886">
    <property type="term" value="C:plasma membrane"/>
    <property type="evidence" value="ECO:0007669"/>
    <property type="project" value="UniProtKB-SubCell"/>
</dbReference>
<evidence type="ECO:0000256" key="16">
    <source>
        <dbReference type="ARBA" id="ARBA00023136"/>
    </source>
</evidence>
<dbReference type="Proteomes" id="UP000196573">
    <property type="component" value="Unassembled WGS sequence"/>
</dbReference>
<dbReference type="Pfam" id="PF00512">
    <property type="entry name" value="HisKA"/>
    <property type="match status" value="1"/>
</dbReference>
<evidence type="ECO:0000256" key="7">
    <source>
        <dbReference type="ARBA" id="ARBA00022553"/>
    </source>
</evidence>
<keyword evidence="13" id="KW-0067">ATP-binding</keyword>
<dbReference type="CDD" id="cd00130">
    <property type="entry name" value="PAS"/>
    <property type="match status" value="1"/>
</dbReference>
<organism evidence="21 22">
    <name type="scientific">Parendozoicomonas haliclonae</name>
    <dbReference type="NCBI Taxonomy" id="1960125"/>
    <lineage>
        <taxon>Bacteria</taxon>
        <taxon>Pseudomonadati</taxon>
        <taxon>Pseudomonadota</taxon>
        <taxon>Gammaproteobacteria</taxon>
        <taxon>Oceanospirillales</taxon>
        <taxon>Endozoicomonadaceae</taxon>
        <taxon>Parendozoicomonas</taxon>
    </lineage>
</organism>
<evidence type="ECO:0000313" key="22">
    <source>
        <dbReference type="Proteomes" id="UP000196573"/>
    </source>
</evidence>
<reference evidence="21 22" key="1">
    <citation type="submission" date="2017-03" db="EMBL/GenBank/DDBJ databases">
        <authorList>
            <person name="Afonso C.L."/>
            <person name="Miller P.J."/>
            <person name="Scott M.A."/>
            <person name="Spackman E."/>
            <person name="Goraichik I."/>
            <person name="Dimitrov K.M."/>
            <person name="Suarez D.L."/>
            <person name="Swayne D.E."/>
        </authorList>
    </citation>
    <scope>NUCLEOTIDE SEQUENCE [LARGE SCALE GENOMIC DNA]</scope>
    <source>
        <strain evidence="21">SB41UT1</strain>
    </source>
</reference>
<evidence type="ECO:0000256" key="2">
    <source>
        <dbReference type="ARBA" id="ARBA00004236"/>
    </source>
</evidence>
<keyword evidence="10 18" id="KW-0812">Transmembrane</keyword>
<dbReference type="SUPFAM" id="SSF55874">
    <property type="entry name" value="ATPase domain of HSP90 chaperone/DNA topoisomerase II/histidine kinase"/>
    <property type="match status" value="1"/>
</dbReference>
<evidence type="ECO:0000256" key="8">
    <source>
        <dbReference type="ARBA" id="ARBA00022592"/>
    </source>
</evidence>
<dbReference type="Pfam" id="PF11808">
    <property type="entry name" value="PhoR"/>
    <property type="match status" value="1"/>
</dbReference>
<dbReference type="Pfam" id="PF00989">
    <property type="entry name" value="PAS"/>
    <property type="match status" value="1"/>
</dbReference>
<keyword evidence="8" id="KW-0592">Phosphate transport</keyword>
<dbReference type="PANTHER" id="PTHR45453:SF1">
    <property type="entry name" value="PHOSPHATE REGULON SENSOR PROTEIN PHOR"/>
    <property type="match status" value="1"/>
</dbReference>
<dbReference type="SMART" id="SM00388">
    <property type="entry name" value="HisKA"/>
    <property type="match status" value="1"/>
</dbReference>
<dbReference type="InterPro" id="IPR036890">
    <property type="entry name" value="HATPase_C_sf"/>
</dbReference>
<dbReference type="EC" id="2.7.13.3" evidence="3"/>
<comment type="subcellular location">
    <subcellularLocation>
        <location evidence="2">Cell membrane</location>
    </subcellularLocation>
</comment>
<dbReference type="InterPro" id="IPR050351">
    <property type="entry name" value="BphY/WalK/GraS-like"/>
</dbReference>
<accession>A0A1X7ASB0</accession>
<dbReference type="InterPro" id="IPR000014">
    <property type="entry name" value="PAS"/>
</dbReference>
<comment type="catalytic activity">
    <reaction evidence="1">
        <text>ATP + protein L-histidine = ADP + protein N-phospho-L-histidine.</text>
        <dbReference type="EC" id="2.7.13.3"/>
    </reaction>
</comment>
<protein>
    <recommendedName>
        <fullName evidence="4">Phosphate regulon sensor protein PhoR</fullName>
        <ecNumber evidence="3">2.7.13.3</ecNumber>
    </recommendedName>
</protein>
<evidence type="ECO:0000259" key="19">
    <source>
        <dbReference type="PROSITE" id="PS50109"/>
    </source>
</evidence>
<evidence type="ECO:0000256" key="18">
    <source>
        <dbReference type="SAM" id="Phobius"/>
    </source>
</evidence>
<keyword evidence="22" id="KW-1185">Reference proteome</keyword>
<dbReference type="Gene3D" id="1.10.287.130">
    <property type="match status" value="1"/>
</dbReference>
<dbReference type="OrthoDB" id="9813151at2"/>
<dbReference type="PROSITE" id="PS50109">
    <property type="entry name" value="HIS_KIN"/>
    <property type="match status" value="1"/>
</dbReference>
<evidence type="ECO:0000256" key="9">
    <source>
        <dbReference type="ARBA" id="ARBA00022679"/>
    </source>
</evidence>
<keyword evidence="12" id="KW-0418">Kinase</keyword>
<gene>
    <name evidence="21" type="primary">phoR</name>
    <name evidence="21" type="ORF">EHSB41UT_04111</name>
</gene>
<keyword evidence="5" id="KW-0813">Transport</keyword>
<sequence>MNQSWHIAVLKRLVLLLGGALAIGLLTEQITLSLLIACTIYLAWTLRNVFRLISWLDSAAESADILEPPSGHGLWGELFDGMYRLMRKQERARSRLKAVINRFQESTTALREAVVFTNGQGQIEWWNPAAEHILGLRNPHDVGQLITNLIRHPRFACYYEQKSYGEPLILPSPVSSEKKLHYSITLYGPENRLLIVRDNTRIHQLEQMTKDFVANVSHELRTPLTVITGYIETLSDNISLLPAPPIPVMPRALDQMQSQAIRMANTIEDLLILSKLETADSQQDLMPVSIAPLLESVANDARSFSGNRNHNITIDCKTDTKILGNSKELQSAISNIVFNAVKYTPDNGNIRLKWNVELNNGYLSVKDDGIGMEPQHIPRLTERFYRIDRSRHASTGGTGLGLAIVKHVLLRHDATLLVKSRPGRGSSFTCQFPQSRLLREAA</sequence>
<dbReference type="AlphaFoldDB" id="A0A1X7ASB0"/>
<evidence type="ECO:0000256" key="13">
    <source>
        <dbReference type="ARBA" id="ARBA00022840"/>
    </source>
</evidence>
<dbReference type="InterPro" id="IPR014310">
    <property type="entry name" value="Sig_transdc_His_kinase_PhoR"/>
</dbReference>
<dbReference type="InterPro" id="IPR003661">
    <property type="entry name" value="HisK_dim/P_dom"/>
</dbReference>
<evidence type="ECO:0000259" key="20">
    <source>
        <dbReference type="PROSITE" id="PS50112"/>
    </source>
</evidence>
<keyword evidence="6" id="KW-1003">Cell membrane</keyword>
<keyword evidence="16 18" id="KW-0472">Membrane</keyword>
<dbReference type="Gene3D" id="3.30.565.10">
    <property type="entry name" value="Histidine kinase-like ATPase, C-terminal domain"/>
    <property type="match status" value="1"/>
</dbReference>
<dbReference type="InterPro" id="IPR004358">
    <property type="entry name" value="Sig_transdc_His_kin-like_C"/>
</dbReference>
<dbReference type="SMART" id="SM00387">
    <property type="entry name" value="HATPase_c"/>
    <property type="match status" value="1"/>
</dbReference>
<dbReference type="SUPFAM" id="SSF55785">
    <property type="entry name" value="PYP-like sensor domain (PAS domain)"/>
    <property type="match status" value="1"/>
</dbReference>
<evidence type="ECO:0000256" key="1">
    <source>
        <dbReference type="ARBA" id="ARBA00000085"/>
    </source>
</evidence>
<name>A0A1X7ASB0_9GAMM</name>
<dbReference type="CDD" id="cd00082">
    <property type="entry name" value="HisKA"/>
    <property type="match status" value="1"/>
</dbReference>
<dbReference type="GO" id="GO:0006817">
    <property type="term" value="P:phosphate ion transport"/>
    <property type="evidence" value="ECO:0007669"/>
    <property type="project" value="UniProtKB-KW"/>
</dbReference>
<dbReference type="SMART" id="SM00091">
    <property type="entry name" value="PAS"/>
    <property type="match status" value="1"/>
</dbReference>
<dbReference type="Gene3D" id="3.30.450.20">
    <property type="entry name" value="PAS domain"/>
    <property type="match status" value="1"/>
</dbReference>
<dbReference type="GO" id="GO:0005524">
    <property type="term" value="F:ATP binding"/>
    <property type="evidence" value="ECO:0007669"/>
    <property type="project" value="UniProtKB-KW"/>
</dbReference>
<dbReference type="InterPro" id="IPR013767">
    <property type="entry name" value="PAS_fold"/>
</dbReference>
<evidence type="ECO:0000256" key="14">
    <source>
        <dbReference type="ARBA" id="ARBA00022989"/>
    </source>
</evidence>
<dbReference type="NCBIfam" id="TIGR02966">
    <property type="entry name" value="phoR_proteo"/>
    <property type="match status" value="1"/>
</dbReference>
<evidence type="ECO:0000313" key="21">
    <source>
        <dbReference type="EMBL" id="SMA50317.1"/>
    </source>
</evidence>
<keyword evidence="15" id="KW-0902">Two-component regulatory system</keyword>